<protein>
    <recommendedName>
        <fullName evidence="4">Cycloartenol synthase</fullName>
    </recommendedName>
</protein>
<dbReference type="InterPro" id="IPR018333">
    <property type="entry name" value="Squalene_cyclase"/>
</dbReference>
<comment type="caution">
    <text evidence="2">The sequence shown here is derived from an EMBL/GenBank/DDBJ whole genome shotgun (WGS) entry which is preliminary data.</text>
</comment>
<evidence type="ECO:0000313" key="2">
    <source>
        <dbReference type="EMBL" id="KAK9017680.1"/>
    </source>
</evidence>
<sequence>MWKLKFAEGGNPWLRTVDNHVGRQIWECDPDLGSSEELIEIEKARLNFTNNRLKTKHSSDLLMPEVLTIF</sequence>
<name>A0ABR2RXG0_9ROSI</name>
<proteinExistence type="inferred from homology"/>
<comment type="similarity">
    <text evidence="1">Belongs to the terpene cyclase/mutase family.</text>
</comment>
<organism evidence="2 3">
    <name type="scientific">Hibiscus sabdariffa</name>
    <name type="common">roselle</name>
    <dbReference type="NCBI Taxonomy" id="183260"/>
    <lineage>
        <taxon>Eukaryota</taxon>
        <taxon>Viridiplantae</taxon>
        <taxon>Streptophyta</taxon>
        <taxon>Embryophyta</taxon>
        <taxon>Tracheophyta</taxon>
        <taxon>Spermatophyta</taxon>
        <taxon>Magnoliopsida</taxon>
        <taxon>eudicotyledons</taxon>
        <taxon>Gunneridae</taxon>
        <taxon>Pentapetalae</taxon>
        <taxon>rosids</taxon>
        <taxon>malvids</taxon>
        <taxon>Malvales</taxon>
        <taxon>Malvaceae</taxon>
        <taxon>Malvoideae</taxon>
        <taxon>Hibiscus</taxon>
    </lineage>
</organism>
<dbReference type="SUPFAM" id="SSF48239">
    <property type="entry name" value="Terpenoid cyclases/Protein prenyltransferases"/>
    <property type="match status" value="1"/>
</dbReference>
<reference evidence="2 3" key="1">
    <citation type="journal article" date="2024" name="G3 (Bethesda)">
        <title>Genome assembly of Hibiscus sabdariffa L. provides insights into metabolisms of medicinal natural products.</title>
        <authorList>
            <person name="Kim T."/>
        </authorList>
    </citation>
    <scope>NUCLEOTIDE SEQUENCE [LARGE SCALE GENOMIC DNA]</scope>
    <source>
        <strain evidence="2">TK-2024</strain>
        <tissue evidence="2">Old leaves</tissue>
    </source>
</reference>
<dbReference type="PANTHER" id="PTHR11764">
    <property type="entry name" value="TERPENE CYCLASE/MUTASE FAMILY MEMBER"/>
    <property type="match status" value="1"/>
</dbReference>
<evidence type="ECO:0000313" key="3">
    <source>
        <dbReference type="Proteomes" id="UP001396334"/>
    </source>
</evidence>
<keyword evidence="3" id="KW-1185">Reference proteome</keyword>
<dbReference type="PANTHER" id="PTHR11764:SF20">
    <property type="entry name" value="LANOSTEROL SYNTHASE"/>
    <property type="match status" value="1"/>
</dbReference>
<dbReference type="InterPro" id="IPR008930">
    <property type="entry name" value="Terpenoid_cyclase/PrenylTrfase"/>
</dbReference>
<evidence type="ECO:0000256" key="1">
    <source>
        <dbReference type="ARBA" id="ARBA00009755"/>
    </source>
</evidence>
<gene>
    <name evidence="2" type="ORF">V6N11_000688</name>
</gene>
<evidence type="ECO:0008006" key="4">
    <source>
        <dbReference type="Google" id="ProtNLM"/>
    </source>
</evidence>
<accession>A0ABR2RXG0</accession>
<dbReference type="EMBL" id="JBBPBN010000019">
    <property type="protein sequence ID" value="KAK9017680.1"/>
    <property type="molecule type" value="Genomic_DNA"/>
</dbReference>
<dbReference type="Proteomes" id="UP001396334">
    <property type="component" value="Unassembled WGS sequence"/>
</dbReference>